<evidence type="ECO:0000256" key="12">
    <source>
        <dbReference type="ARBA" id="ARBA00023157"/>
    </source>
</evidence>
<evidence type="ECO:0000256" key="4">
    <source>
        <dbReference type="ARBA" id="ARBA00022692"/>
    </source>
</evidence>
<dbReference type="InterPro" id="IPR011682">
    <property type="entry name" value="Glyco_hydro_38_C"/>
</dbReference>
<dbReference type="SUPFAM" id="SSF88688">
    <property type="entry name" value="Families 57/38 glycoside transferase middle domain"/>
    <property type="match status" value="1"/>
</dbReference>
<evidence type="ECO:0000256" key="3">
    <source>
        <dbReference type="ARBA" id="ARBA00009792"/>
    </source>
</evidence>
<evidence type="ECO:0000256" key="11">
    <source>
        <dbReference type="ARBA" id="ARBA00023136"/>
    </source>
</evidence>
<dbReference type="InParanoid" id="F6RMI2"/>
<protein>
    <recommendedName>
        <fullName evidence="16">Alpha-mannosidase</fullName>
        <ecNumber evidence="16">3.2.1.-</ecNumber>
    </recommendedName>
</protein>
<dbReference type="EMBL" id="EAAA01002988">
    <property type="status" value="NOT_ANNOTATED_CDS"/>
    <property type="molecule type" value="Genomic_DNA"/>
</dbReference>
<dbReference type="GO" id="GO:0004572">
    <property type="term" value="F:mannosyl-oligosaccharide 1,3-1,6-alpha-mannosidase activity"/>
    <property type="evidence" value="ECO:0007669"/>
    <property type="project" value="UniProtKB-EC"/>
</dbReference>
<dbReference type="CDD" id="cd10809">
    <property type="entry name" value="GH38N_AMII_GMII_SfManIII_like"/>
    <property type="match status" value="1"/>
</dbReference>
<dbReference type="GO" id="GO:0030246">
    <property type="term" value="F:carbohydrate binding"/>
    <property type="evidence" value="ECO:0007669"/>
    <property type="project" value="InterPro"/>
</dbReference>
<comment type="similarity">
    <text evidence="3 16">Belongs to the glycosyl hydrolase 38 family.</text>
</comment>
<keyword evidence="12" id="KW-1015">Disulfide bond</keyword>
<proteinExistence type="inferred from homology"/>
<evidence type="ECO:0000256" key="5">
    <source>
        <dbReference type="ARBA" id="ARBA00022723"/>
    </source>
</evidence>
<dbReference type="Gene3D" id="3.20.110.10">
    <property type="entry name" value="Glycoside hydrolase 38, N terminal domain"/>
    <property type="match status" value="1"/>
</dbReference>
<dbReference type="SUPFAM" id="SSF88713">
    <property type="entry name" value="Glycoside hydrolase/deacetylase"/>
    <property type="match status" value="1"/>
</dbReference>
<dbReference type="SUPFAM" id="SSF74650">
    <property type="entry name" value="Galactose mutarotase-like"/>
    <property type="match status" value="1"/>
</dbReference>
<dbReference type="Pfam" id="PF09261">
    <property type="entry name" value="Alpha-mann_mid"/>
    <property type="match status" value="1"/>
</dbReference>
<dbReference type="AlphaFoldDB" id="F6RMI2"/>
<evidence type="ECO:0000256" key="1">
    <source>
        <dbReference type="ARBA" id="ARBA00004323"/>
    </source>
</evidence>
<reference evidence="20" key="1">
    <citation type="journal article" date="2002" name="Science">
        <title>The draft genome of Ciona intestinalis: insights into chordate and vertebrate origins.</title>
        <authorList>
            <person name="Dehal P."/>
            <person name="Satou Y."/>
            <person name="Campbell R.K."/>
            <person name="Chapman J."/>
            <person name="Degnan B."/>
            <person name="De Tomaso A."/>
            <person name="Davidson B."/>
            <person name="Di Gregorio A."/>
            <person name="Gelpke M."/>
            <person name="Goodstein D.M."/>
            <person name="Harafuji N."/>
            <person name="Hastings K.E."/>
            <person name="Ho I."/>
            <person name="Hotta K."/>
            <person name="Huang W."/>
            <person name="Kawashima T."/>
            <person name="Lemaire P."/>
            <person name="Martinez D."/>
            <person name="Meinertzhagen I.A."/>
            <person name="Necula S."/>
            <person name="Nonaka M."/>
            <person name="Putnam N."/>
            <person name="Rash S."/>
            <person name="Saiga H."/>
            <person name="Satake M."/>
            <person name="Terry A."/>
            <person name="Yamada L."/>
            <person name="Wang H.G."/>
            <person name="Awazu S."/>
            <person name="Azumi K."/>
            <person name="Boore J."/>
            <person name="Branno M."/>
            <person name="Chin-Bow S."/>
            <person name="DeSantis R."/>
            <person name="Doyle S."/>
            <person name="Francino P."/>
            <person name="Keys D.N."/>
            <person name="Haga S."/>
            <person name="Hayashi H."/>
            <person name="Hino K."/>
            <person name="Imai K.S."/>
            <person name="Inaba K."/>
            <person name="Kano S."/>
            <person name="Kobayashi K."/>
            <person name="Kobayashi M."/>
            <person name="Lee B.I."/>
            <person name="Makabe K.W."/>
            <person name="Manohar C."/>
            <person name="Matassi G."/>
            <person name="Medina M."/>
            <person name="Mochizuki Y."/>
            <person name="Mount S."/>
            <person name="Morishita T."/>
            <person name="Miura S."/>
            <person name="Nakayama A."/>
            <person name="Nishizaka S."/>
            <person name="Nomoto H."/>
            <person name="Ohta F."/>
            <person name="Oishi K."/>
            <person name="Rigoutsos I."/>
            <person name="Sano M."/>
            <person name="Sasaki A."/>
            <person name="Sasakura Y."/>
            <person name="Shoguchi E."/>
            <person name="Shin-i T."/>
            <person name="Spagnuolo A."/>
            <person name="Stainier D."/>
            <person name="Suzuki M.M."/>
            <person name="Tassy O."/>
            <person name="Takatori N."/>
            <person name="Tokuoka M."/>
            <person name="Yagi K."/>
            <person name="Yoshizaki F."/>
            <person name="Wada S."/>
            <person name="Zhang C."/>
            <person name="Hyatt P.D."/>
            <person name="Larimer F."/>
            <person name="Detter C."/>
            <person name="Doggett N."/>
            <person name="Glavina T."/>
            <person name="Hawkins T."/>
            <person name="Richardson P."/>
            <person name="Lucas S."/>
            <person name="Kohara Y."/>
            <person name="Levine M."/>
            <person name="Satoh N."/>
            <person name="Rokhsar D.S."/>
        </authorList>
    </citation>
    <scope>NUCLEOTIDE SEQUENCE [LARGE SCALE GENOMIC DNA]</scope>
</reference>
<dbReference type="InterPro" id="IPR037094">
    <property type="entry name" value="Glyco_hydro_38_cen_sf"/>
</dbReference>
<dbReference type="InterPro" id="IPR011330">
    <property type="entry name" value="Glyco_hydro/deAcase_b/a-brl"/>
</dbReference>
<evidence type="ECO:0000256" key="14">
    <source>
        <dbReference type="ARBA" id="ARBA00059516"/>
    </source>
</evidence>
<dbReference type="Ensembl" id="ENSCINT00000024164.2">
    <property type="protein sequence ID" value="ENSCINP00000023918.2"/>
    <property type="gene ID" value="ENSCING00000012920.2"/>
</dbReference>
<dbReference type="GO" id="GO:0006013">
    <property type="term" value="P:mannose metabolic process"/>
    <property type="evidence" value="ECO:0007669"/>
    <property type="project" value="InterPro"/>
</dbReference>
<dbReference type="Gene3D" id="2.60.40.1180">
    <property type="entry name" value="Golgi alpha-mannosidase II"/>
    <property type="match status" value="1"/>
</dbReference>
<dbReference type="FunFam" id="2.70.98.30:FF:000002">
    <property type="entry name" value="Alpha-mannosidase"/>
    <property type="match status" value="1"/>
</dbReference>
<keyword evidence="7 16" id="KW-0862">Zinc</keyword>
<feature type="domain" description="Glycoside hydrolase family 38 central" evidence="18">
    <location>
        <begin position="508"/>
        <end position="594"/>
    </location>
</feature>
<reference evidence="19" key="2">
    <citation type="journal article" date="2008" name="Genome Biol.">
        <title>Improved genome assembly and evidence-based global gene model set for the chordate Ciona intestinalis: new insight into intron and operon populations.</title>
        <authorList>
            <person name="Satou Y."/>
            <person name="Mineta K."/>
            <person name="Ogasawara M."/>
            <person name="Sasakura Y."/>
            <person name="Shoguchi E."/>
            <person name="Ueno K."/>
            <person name="Yamada L."/>
            <person name="Matsumoto J."/>
            <person name="Wasserscheid J."/>
            <person name="Dewar K."/>
            <person name="Wiley G.B."/>
            <person name="Macmil S.L."/>
            <person name="Roe B.A."/>
            <person name="Zeller R.W."/>
            <person name="Hastings K.E."/>
            <person name="Lemaire P."/>
            <person name="Lindquist E."/>
            <person name="Endo T."/>
            <person name="Hotta K."/>
            <person name="Inaba K."/>
        </authorList>
    </citation>
    <scope>NUCLEOTIDE SEQUENCE [LARGE SCALE GENOMIC DNA]</scope>
    <source>
        <strain evidence="19">wild type</strain>
    </source>
</reference>
<dbReference type="PANTHER" id="PTHR11607:SF3">
    <property type="entry name" value="LYSOSOMAL ALPHA-MANNOSIDASE"/>
    <property type="match status" value="1"/>
</dbReference>
<dbReference type="FunCoup" id="F6RMI2">
    <property type="interactions" value="201"/>
</dbReference>
<keyword evidence="20" id="KW-1185">Reference proteome</keyword>
<evidence type="ECO:0000313" key="19">
    <source>
        <dbReference type="Ensembl" id="ENSCINP00000023918.2"/>
    </source>
</evidence>
<evidence type="ECO:0000256" key="10">
    <source>
        <dbReference type="ARBA" id="ARBA00023034"/>
    </source>
</evidence>
<dbReference type="GO" id="GO:0006491">
    <property type="term" value="P:N-glycan processing"/>
    <property type="evidence" value="ECO:0000318"/>
    <property type="project" value="GO_Central"/>
</dbReference>
<dbReference type="Pfam" id="PF07748">
    <property type="entry name" value="Glyco_hydro_38C"/>
    <property type="match status" value="1"/>
</dbReference>
<comment type="catalytic activity">
    <reaction evidence="15">
        <text>N(4)-{beta-D-GlcNAc-(1-&gt;2)-alpha-D-Man-(1-&gt;3)-[alpha-D-Man-(1-&gt;3)-[alpha-D-Man-(1-&gt;6)]-alpha-D-Man-(1-&gt;6)]-beta-D-Man-(1-&gt;4)-beta-D-GlcNAc-(1-&gt;4)-beta-D-GlcNAc}-L-asparaginyl-[protein] + 2 H2O = 2 alpha-D-mannopyranose + an N(4)-{beta-D-GlcNAc-(1-&gt;2)-alpha-D-Man-(1-&gt;3)-[alpha-D-Man-(1-&gt;6)]-beta-D-Man-(1-&gt;4)-beta-D-GlcNAc-(1-&gt;4)-beta-D-GlcNAc}-L-asparaginyl-[protein]</text>
        <dbReference type="Rhea" id="RHEA:56052"/>
        <dbReference type="Rhea" id="RHEA-COMP:14368"/>
        <dbReference type="Rhea" id="RHEA-COMP:14369"/>
        <dbReference type="ChEBI" id="CHEBI:15377"/>
        <dbReference type="ChEBI" id="CHEBI:28729"/>
        <dbReference type="ChEBI" id="CHEBI:60615"/>
        <dbReference type="ChEBI" id="CHEBI:60625"/>
        <dbReference type="EC" id="3.2.1.114"/>
    </reaction>
</comment>
<dbReference type="OMA" id="NTDILCH"/>
<keyword evidence="9 17" id="KW-1133">Transmembrane helix</keyword>
<accession>F6RMI2</accession>
<dbReference type="STRING" id="7719.ENSCINP00000023918"/>
<dbReference type="HOGENOM" id="CLU_004690_1_0_1"/>
<comment type="subcellular location">
    <subcellularLocation>
        <location evidence="1">Golgi apparatus membrane</location>
        <topology evidence="1">Single-pass type II membrane protein</topology>
    </subcellularLocation>
</comment>
<dbReference type="InterPro" id="IPR027291">
    <property type="entry name" value="Glyco_hydro_38_N_sf"/>
</dbReference>
<evidence type="ECO:0000256" key="6">
    <source>
        <dbReference type="ARBA" id="ARBA00022801"/>
    </source>
</evidence>
<evidence type="ECO:0000256" key="7">
    <source>
        <dbReference type="ARBA" id="ARBA00022833"/>
    </source>
</evidence>
<dbReference type="FunFam" id="2.60.40.1180:FF:000019">
    <property type="entry name" value="Alpha-mannosidase 2"/>
    <property type="match status" value="1"/>
</dbReference>
<dbReference type="InterPro" id="IPR000602">
    <property type="entry name" value="Glyco_hydro_38_N"/>
</dbReference>
<dbReference type="Proteomes" id="UP000008144">
    <property type="component" value="Chromosome 9"/>
</dbReference>
<dbReference type="InterPro" id="IPR015341">
    <property type="entry name" value="Glyco_hydro_38_cen"/>
</dbReference>
<evidence type="ECO:0000256" key="2">
    <source>
        <dbReference type="ARBA" id="ARBA00004922"/>
    </source>
</evidence>
<feature type="transmembrane region" description="Helical" evidence="17">
    <location>
        <begin position="7"/>
        <end position="26"/>
    </location>
</feature>
<dbReference type="GO" id="GO:0004559">
    <property type="term" value="F:alpha-mannosidase activity"/>
    <property type="evidence" value="ECO:0000318"/>
    <property type="project" value="GO_Central"/>
</dbReference>
<dbReference type="Pfam" id="PF01074">
    <property type="entry name" value="Glyco_hydro_38N"/>
    <property type="match status" value="1"/>
</dbReference>
<comment type="cofactor">
    <cofactor evidence="16">
        <name>Zn(2+)</name>
        <dbReference type="ChEBI" id="CHEBI:29105"/>
    </cofactor>
    <text evidence="16">Binds 1 zinc ion per subunit.</text>
</comment>
<evidence type="ECO:0000259" key="18">
    <source>
        <dbReference type="SMART" id="SM00872"/>
    </source>
</evidence>
<evidence type="ECO:0000256" key="15">
    <source>
        <dbReference type="ARBA" id="ARBA00093232"/>
    </source>
</evidence>
<reference evidence="19" key="3">
    <citation type="submission" date="2025-08" db="UniProtKB">
        <authorList>
            <consortium name="Ensembl"/>
        </authorList>
    </citation>
    <scope>IDENTIFICATION</scope>
</reference>
<keyword evidence="8" id="KW-0735">Signal-anchor</keyword>
<dbReference type="InterPro" id="IPR013780">
    <property type="entry name" value="Glyco_hydro_b"/>
</dbReference>
<dbReference type="SMART" id="SM00872">
    <property type="entry name" value="Alpha-mann_mid"/>
    <property type="match status" value="1"/>
</dbReference>
<sequence>MKLKRQFLFFGGILFFGSIWFMIGQLDTPNSPQKVKFSEGSENDQVRTLQDKLSLVEKELLENRKIMHKVKDSLQDMTPMKNVHVPMQRQEIRNNVNKPVLPLIMPKQFANDSRMSDTCPVLSYSGGKSDVNMINVYDHLPFDDPDGGVWKQGWDIQTSDQEWAGRKLKECLVFIVPHSHNDPGWLKTVERYFSDQTQHILNNIVDALSQDPARKFIWAEMSYLSMWWDIATPDRKQKMQTLVKNGQLEIVTGGWVMNDEANTHYFAMIDQLIEGMEWLRRTLNVVPKSGWAIDPFGHTPTMAYILKQMKFKNMLIQRVHYAVKKYLAQEKSLEFRWRQMWDSASSTDMMCHLMPFYSYDVPHTCGPDPKICCQFDFARLPGGKITCPWKVPPVAITDSNVETRAGILLDQYRKKSKLFKSDTLLIILGDDFRYSLSKETNDQFDNYARIISYVNSHPELNAKLQFGTLSEYFDAMKSEVGGEENNAVKNRLPALSGDFFTYADREDHYWSGYYTSRPYHKMQERVLESHLRGAEMLFALSWPKIQWTGLGETFSHELYPLLVQARQNLGLFQHHDGITGTAKDHVVVDYGNKLMKSVMDAKKVISYSAQVLLQEMITFDPNTMVLNYDEVYQAQNQQPAPVVVKLPTKNEEARKVVLYNSLDYDRTGVVRLIVTSPDVVVMSENKNVVPSQTSPIWSDSTEIRTDQFELVFLSTVPAIGLAVYKIWEDNDVADTTHSTVKFINPRVGFSKRTRSKFVLDVEDSGEFTIMNDQLVAHFSGQNGMLQSVTTVRDNVKTQLGIEFVAYTSRNKKDKSGAYLFLPAGPAQPHVTESHRPLVRIIRGPVMSTVHVLLPNVLHKVTLYTGTGAGTQSLGVHVSNDVDVRTGYDNKELSMRLNSEVLSGSKFFTDLNGFQIQPRTTYSKLPLQANFYPIPTMAFIQDEKSRLTLMTAQPLGVASLKSGQLEVVLDRRLMQDDNRGVGQGVKDNLPTPESFVIMLERWTAIAAKESKSSAKLAYPSMAVYQSSWELLHPVRPMSVNGPVHLKEDYRSLPQPLPCDVHVLNLRAIHSKDAVAPTDQSALLLHTVGRECSLDADKYFHPTCLMHGVEKLAITISTLFTNSGMRKTSLSLQHDGSLLDNQGGITVSPMEIQAYKIVLT</sequence>
<dbReference type="Gene3D" id="2.70.98.30">
    <property type="entry name" value="Golgi alpha-mannosidase II, domain 4"/>
    <property type="match status" value="1"/>
</dbReference>
<name>F6RMI2_CIOIN</name>
<evidence type="ECO:0000256" key="16">
    <source>
        <dbReference type="RuleBase" id="RU361199"/>
    </source>
</evidence>
<organism evidence="19 20">
    <name type="scientific">Ciona intestinalis</name>
    <name type="common">Transparent sea squirt</name>
    <name type="synonym">Ascidia intestinalis</name>
    <dbReference type="NCBI Taxonomy" id="7719"/>
    <lineage>
        <taxon>Eukaryota</taxon>
        <taxon>Metazoa</taxon>
        <taxon>Chordata</taxon>
        <taxon>Tunicata</taxon>
        <taxon>Ascidiacea</taxon>
        <taxon>Phlebobranchia</taxon>
        <taxon>Cionidae</taxon>
        <taxon>Ciona</taxon>
    </lineage>
</organism>
<keyword evidence="11 17" id="KW-0472">Membrane</keyword>
<dbReference type="EC" id="3.2.1.-" evidence="16"/>
<evidence type="ECO:0000256" key="8">
    <source>
        <dbReference type="ARBA" id="ARBA00022968"/>
    </source>
</evidence>
<dbReference type="EMBL" id="EAAA01002989">
    <property type="status" value="NOT_ANNOTATED_CDS"/>
    <property type="molecule type" value="Genomic_DNA"/>
</dbReference>
<keyword evidence="4 17" id="KW-0812">Transmembrane</keyword>
<dbReference type="GO" id="GO:0000139">
    <property type="term" value="C:Golgi membrane"/>
    <property type="evidence" value="ECO:0000318"/>
    <property type="project" value="GO_Central"/>
</dbReference>
<dbReference type="InterPro" id="IPR028995">
    <property type="entry name" value="Glyco_hydro_57/38_cen_sf"/>
</dbReference>
<keyword evidence="10" id="KW-0333">Golgi apparatus</keyword>
<reference evidence="19" key="4">
    <citation type="submission" date="2025-09" db="UniProtKB">
        <authorList>
            <consortium name="Ensembl"/>
        </authorList>
    </citation>
    <scope>IDENTIFICATION</scope>
</reference>
<dbReference type="InterPro" id="IPR050843">
    <property type="entry name" value="Glycosyl_Hydrlase_38"/>
</dbReference>
<keyword evidence="6 16" id="KW-0378">Hydrolase</keyword>
<evidence type="ECO:0000313" key="20">
    <source>
        <dbReference type="Proteomes" id="UP000008144"/>
    </source>
</evidence>
<dbReference type="PANTHER" id="PTHR11607">
    <property type="entry name" value="ALPHA-MANNOSIDASE"/>
    <property type="match status" value="1"/>
</dbReference>
<dbReference type="Gene3D" id="1.20.1270.50">
    <property type="entry name" value="Glycoside hydrolase family 38, central domain"/>
    <property type="match status" value="1"/>
</dbReference>
<evidence type="ECO:0000256" key="9">
    <source>
        <dbReference type="ARBA" id="ARBA00022989"/>
    </source>
</evidence>
<dbReference type="FunFam" id="1.20.1270.50:FF:000001">
    <property type="entry name" value="Alpha-mannosidase"/>
    <property type="match status" value="1"/>
</dbReference>
<dbReference type="InterPro" id="IPR011013">
    <property type="entry name" value="Gal_mutarotase_sf_dom"/>
</dbReference>
<dbReference type="GeneTree" id="ENSGT01030000234638"/>
<keyword evidence="13 16" id="KW-0326">Glycosidase</keyword>
<evidence type="ECO:0000256" key="13">
    <source>
        <dbReference type="ARBA" id="ARBA00023295"/>
    </source>
</evidence>
<dbReference type="FunFam" id="3.20.110.10:FF:000003">
    <property type="entry name" value="Alpha-mannosidase"/>
    <property type="match status" value="1"/>
</dbReference>
<evidence type="ECO:0000256" key="17">
    <source>
        <dbReference type="SAM" id="Phobius"/>
    </source>
</evidence>
<dbReference type="GO" id="GO:0046872">
    <property type="term" value="F:metal ion binding"/>
    <property type="evidence" value="ECO:0007669"/>
    <property type="project" value="UniProtKB-KW"/>
</dbReference>
<comment type="function">
    <text evidence="14">Catalyzes the first committed step in the biosynthesis of complex N-glycans. It controls conversion of high mannose to complex N-glycans; the final hydrolytic step in the N-glycan maturation pathway.</text>
</comment>
<comment type="pathway">
    <text evidence="2">Protein modification; protein glycosylation.</text>
</comment>
<keyword evidence="5 16" id="KW-0479">Metal-binding</keyword>